<evidence type="ECO:0000256" key="2">
    <source>
        <dbReference type="ARBA" id="ARBA00012438"/>
    </source>
</evidence>
<dbReference type="PRINTS" id="PR00344">
    <property type="entry name" value="BCTRLSENSOR"/>
</dbReference>
<dbReference type="SUPFAM" id="SSF47384">
    <property type="entry name" value="Homodimeric domain of signal transducing histidine kinase"/>
    <property type="match status" value="1"/>
</dbReference>
<evidence type="ECO:0000256" key="1">
    <source>
        <dbReference type="ARBA" id="ARBA00000085"/>
    </source>
</evidence>
<dbReference type="SMART" id="SM00387">
    <property type="entry name" value="HATPase_c"/>
    <property type="match status" value="1"/>
</dbReference>
<gene>
    <name evidence="11" type="ORF">RQP53_20680</name>
</gene>
<dbReference type="InterPro" id="IPR003661">
    <property type="entry name" value="HisK_dim/P_dom"/>
</dbReference>
<dbReference type="InterPro" id="IPR036097">
    <property type="entry name" value="HisK_dim/P_sf"/>
</dbReference>
<protein>
    <recommendedName>
        <fullName evidence="2">histidine kinase</fullName>
        <ecNumber evidence="2">2.7.13.3</ecNumber>
    </recommendedName>
</protein>
<dbReference type="PANTHER" id="PTHR43047:SF9">
    <property type="entry name" value="HISTIDINE KINASE"/>
    <property type="match status" value="1"/>
</dbReference>
<dbReference type="SUPFAM" id="SSF52172">
    <property type="entry name" value="CheY-like"/>
    <property type="match status" value="1"/>
</dbReference>
<feature type="chain" id="PRO_5046550842" description="histidine kinase" evidence="8">
    <location>
        <begin position="32"/>
        <end position="763"/>
    </location>
</feature>
<dbReference type="SMART" id="SM00388">
    <property type="entry name" value="HisKA"/>
    <property type="match status" value="1"/>
</dbReference>
<feature type="transmembrane region" description="Helical" evidence="7">
    <location>
        <begin position="270"/>
        <end position="290"/>
    </location>
</feature>
<feature type="signal peptide" evidence="8">
    <location>
        <begin position="1"/>
        <end position="31"/>
    </location>
</feature>
<comment type="catalytic activity">
    <reaction evidence="1">
        <text>ATP + protein L-histidine = ADP + protein N-phospho-L-histidine.</text>
        <dbReference type="EC" id="2.7.13.3"/>
    </reaction>
</comment>
<keyword evidence="8" id="KW-0732">Signal</keyword>
<dbReference type="SMART" id="SM00448">
    <property type="entry name" value="REC"/>
    <property type="match status" value="1"/>
</dbReference>
<dbReference type="Gene3D" id="3.30.565.10">
    <property type="entry name" value="Histidine kinase-like ATPase, C-terminal domain"/>
    <property type="match status" value="1"/>
</dbReference>
<evidence type="ECO:0000256" key="8">
    <source>
        <dbReference type="SAM" id="SignalP"/>
    </source>
</evidence>
<dbReference type="InterPro" id="IPR003594">
    <property type="entry name" value="HATPase_dom"/>
</dbReference>
<proteinExistence type="predicted"/>
<feature type="transmembrane region" description="Helical" evidence="7">
    <location>
        <begin position="206"/>
        <end position="226"/>
    </location>
</feature>
<evidence type="ECO:0000256" key="7">
    <source>
        <dbReference type="SAM" id="Phobius"/>
    </source>
</evidence>
<evidence type="ECO:0000256" key="4">
    <source>
        <dbReference type="ARBA" id="ARBA00022679"/>
    </source>
</evidence>
<dbReference type="CDD" id="cd00082">
    <property type="entry name" value="HisKA"/>
    <property type="match status" value="1"/>
</dbReference>
<feature type="modified residue" description="4-aspartylphosphate" evidence="6">
    <location>
        <position position="702"/>
    </location>
</feature>
<dbReference type="PROSITE" id="PS50110">
    <property type="entry name" value="RESPONSE_REGULATORY"/>
    <property type="match status" value="1"/>
</dbReference>
<keyword evidence="4 11" id="KW-0808">Transferase</keyword>
<dbReference type="InterPro" id="IPR004358">
    <property type="entry name" value="Sig_transdc_His_kin-like_C"/>
</dbReference>
<evidence type="ECO:0000313" key="11">
    <source>
        <dbReference type="EMBL" id="MDT9001705.1"/>
    </source>
</evidence>
<keyword evidence="7" id="KW-0812">Transmembrane</keyword>
<keyword evidence="5 11" id="KW-0418">Kinase</keyword>
<organism evidence="11 12">
    <name type="scientific">Roseateles aquae</name>
    <dbReference type="NCBI Taxonomy" id="3077235"/>
    <lineage>
        <taxon>Bacteria</taxon>
        <taxon>Pseudomonadati</taxon>
        <taxon>Pseudomonadota</taxon>
        <taxon>Betaproteobacteria</taxon>
        <taxon>Burkholderiales</taxon>
        <taxon>Sphaerotilaceae</taxon>
        <taxon>Roseateles</taxon>
    </lineage>
</organism>
<dbReference type="InterPro" id="IPR005467">
    <property type="entry name" value="His_kinase_dom"/>
</dbReference>
<dbReference type="EC" id="2.7.13.3" evidence="2"/>
<keyword evidence="12" id="KW-1185">Reference proteome</keyword>
<feature type="transmembrane region" description="Helical" evidence="7">
    <location>
        <begin position="182"/>
        <end position="199"/>
    </location>
</feature>
<reference evidence="11" key="1">
    <citation type="submission" date="2023-09" db="EMBL/GenBank/DDBJ databases">
        <title>Paucibacter sp. APW11 Genome sequencing and assembly.</title>
        <authorList>
            <person name="Kim I."/>
        </authorList>
    </citation>
    <scope>NUCLEOTIDE SEQUENCE</scope>
    <source>
        <strain evidence="11">APW11</strain>
    </source>
</reference>
<dbReference type="PROSITE" id="PS50109">
    <property type="entry name" value="HIS_KIN"/>
    <property type="match status" value="1"/>
</dbReference>
<feature type="transmembrane region" description="Helical" evidence="7">
    <location>
        <begin position="238"/>
        <end position="258"/>
    </location>
</feature>
<keyword evidence="7" id="KW-1133">Transmembrane helix</keyword>
<feature type="transmembrane region" description="Helical" evidence="7">
    <location>
        <begin position="296"/>
        <end position="313"/>
    </location>
</feature>
<dbReference type="InterPro" id="IPR011006">
    <property type="entry name" value="CheY-like_superfamily"/>
</dbReference>
<dbReference type="PANTHER" id="PTHR43047">
    <property type="entry name" value="TWO-COMPONENT HISTIDINE PROTEIN KINASE"/>
    <property type="match status" value="1"/>
</dbReference>
<dbReference type="Pfam" id="PF00072">
    <property type="entry name" value="Response_reg"/>
    <property type="match status" value="1"/>
</dbReference>
<dbReference type="EMBL" id="JAVXZY010000010">
    <property type="protein sequence ID" value="MDT9001705.1"/>
    <property type="molecule type" value="Genomic_DNA"/>
</dbReference>
<evidence type="ECO:0000256" key="5">
    <source>
        <dbReference type="ARBA" id="ARBA00022777"/>
    </source>
</evidence>
<keyword evidence="7" id="KW-0472">Membrane</keyword>
<dbReference type="Proteomes" id="UP001246372">
    <property type="component" value="Unassembled WGS sequence"/>
</dbReference>
<sequence>MRLRSDSPRPCLLMLALLALSLWLGAGIAHAQQSVQLREAHFAAPGAVQEQSVALPDTWKQRALSPAGSGRYRISFSLLQDPVDSEAWVLRAERMSRWHRVWLNGELVHASADTPESRLHASPVISWLEVPSRLLRVGSNELELELYYHRRGGLSELWLGPAAELRPGYNWLQFRQSVLPQWLNMLAAGFSLLLLLVWSERRQERALGLFATLSLLTSVRNSVYGVTVPPELIAALDLFYYLAQVSSALLLLGFALAWSEASWPRLRVATRWLALLLLPGSFIATSLGRLEFWRTWTYPSLLLLALPAIWMITQQARRLGGWRRQTLAAALLLMLAAALHDYLSGQGHLSITSSFMMPWLQPLAMMAFGSLLVERLVQALSQSERYQSDLERVVALRTNELQAANLAKSRLIDAASHDLRQPVTAVGLLVGLARLQARDAEQREVLEQASQGLRSLEDLLKGLLDYSRLERDEQELTVQPMPIQPLFDTIALHAEALARARGLRLRVRPSKAWVRSEPLLLEQVLRNLLSNAIQHTEHGTVLLALRRRGEQACLEVRDSGPGIAAADQQRIFEPFVQLNNPARARALGTGLGLAIVAQALRRLGHRIELHSAPGCGSCFRVLLPLEALTGLAPAQVLETPSTPAGSLHGLQLGLVEDDAVLREALTQQLQYWGLVVHGFADAEAALSYLDSGGPALQCWLSDHRLPGLGGAQLLTELKRRFPAVRVLLMSADMQAPQDWPDDWPRLEKPFSPQALRALLASTD</sequence>
<dbReference type="InterPro" id="IPR036890">
    <property type="entry name" value="HATPase_C_sf"/>
</dbReference>
<dbReference type="Gene3D" id="1.10.287.130">
    <property type="match status" value="1"/>
</dbReference>
<feature type="domain" description="Response regulatory" evidence="10">
    <location>
        <begin position="651"/>
        <end position="763"/>
    </location>
</feature>
<dbReference type="Pfam" id="PF00512">
    <property type="entry name" value="HisKA"/>
    <property type="match status" value="1"/>
</dbReference>
<evidence type="ECO:0000256" key="3">
    <source>
        <dbReference type="ARBA" id="ARBA00022553"/>
    </source>
</evidence>
<dbReference type="InterPro" id="IPR001789">
    <property type="entry name" value="Sig_transdc_resp-reg_receiver"/>
</dbReference>
<evidence type="ECO:0000259" key="9">
    <source>
        <dbReference type="PROSITE" id="PS50109"/>
    </source>
</evidence>
<dbReference type="Gene3D" id="3.40.50.2300">
    <property type="match status" value="1"/>
</dbReference>
<dbReference type="GO" id="GO:0004673">
    <property type="term" value="F:protein histidine kinase activity"/>
    <property type="evidence" value="ECO:0007669"/>
    <property type="project" value="UniProtKB-EC"/>
</dbReference>
<feature type="transmembrane region" description="Helical" evidence="7">
    <location>
        <begin position="325"/>
        <end position="343"/>
    </location>
</feature>
<evidence type="ECO:0000313" key="12">
    <source>
        <dbReference type="Proteomes" id="UP001246372"/>
    </source>
</evidence>
<accession>A0ABU3PGJ5</accession>
<dbReference type="SUPFAM" id="SSF55874">
    <property type="entry name" value="ATPase domain of HSP90 chaperone/DNA topoisomerase II/histidine kinase"/>
    <property type="match status" value="1"/>
</dbReference>
<dbReference type="CDD" id="cd00156">
    <property type="entry name" value="REC"/>
    <property type="match status" value="1"/>
</dbReference>
<comment type="caution">
    <text evidence="11">The sequence shown here is derived from an EMBL/GenBank/DDBJ whole genome shotgun (WGS) entry which is preliminary data.</text>
</comment>
<evidence type="ECO:0000256" key="6">
    <source>
        <dbReference type="PROSITE-ProRule" id="PRU00169"/>
    </source>
</evidence>
<dbReference type="Pfam" id="PF02518">
    <property type="entry name" value="HATPase_c"/>
    <property type="match status" value="1"/>
</dbReference>
<evidence type="ECO:0000259" key="10">
    <source>
        <dbReference type="PROSITE" id="PS50110"/>
    </source>
</evidence>
<name>A0ABU3PGJ5_9BURK</name>
<feature type="domain" description="Histidine kinase" evidence="9">
    <location>
        <begin position="414"/>
        <end position="627"/>
    </location>
</feature>
<dbReference type="RefSeq" id="WP_315652585.1">
    <property type="nucleotide sequence ID" value="NZ_JAVXZY010000010.1"/>
</dbReference>
<keyword evidence="3 6" id="KW-0597">Phosphoprotein</keyword>